<organism evidence="2 3">
    <name type="scientific">Psilocybe cyanescens</name>
    <dbReference type="NCBI Taxonomy" id="93625"/>
    <lineage>
        <taxon>Eukaryota</taxon>
        <taxon>Fungi</taxon>
        <taxon>Dikarya</taxon>
        <taxon>Basidiomycota</taxon>
        <taxon>Agaricomycotina</taxon>
        <taxon>Agaricomycetes</taxon>
        <taxon>Agaricomycetidae</taxon>
        <taxon>Agaricales</taxon>
        <taxon>Agaricineae</taxon>
        <taxon>Strophariaceae</taxon>
        <taxon>Psilocybe</taxon>
    </lineage>
</organism>
<feature type="domain" description="CxC2-like cysteine cluster KDZ transposase-associated" evidence="1">
    <location>
        <begin position="3"/>
        <end position="52"/>
    </location>
</feature>
<dbReference type="OrthoDB" id="3149508at2759"/>
<dbReference type="InterPro" id="IPR041457">
    <property type="entry name" value="CxC2_KDZ-assoc"/>
</dbReference>
<accession>A0A409XTR1</accession>
<dbReference type="AlphaFoldDB" id="A0A409XTR1"/>
<evidence type="ECO:0000313" key="3">
    <source>
        <dbReference type="Proteomes" id="UP000283269"/>
    </source>
</evidence>
<dbReference type="EMBL" id="NHYD01000461">
    <property type="protein sequence ID" value="PPQ94118.1"/>
    <property type="molecule type" value="Genomic_DNA"/>
</dbReference>
<dbReference type="InParanoid" id="A0A409XTR1"/>
<keyword evidence="3" id="KW-1185">Reference proteome</keyword>
<name>A0A409XTR1_PSICY</name>
<dbReference type="Proteomes" id="UP000283269">
    <property type="component" value="Unassembled WGS sequence"/>
</dbReference>
<evidence type="ECO:0000313" key="2">
    <source>
        <dbReference type="EMBL" id="PPQ94118.1"/>
    </source>
</evidence>
<gene>
    <name evidence="2" type="ORF">CVT25_010256</name>
</gene>
<evidence type="ECO:0000259" key="1">
    <source>
        <dbReference type="Pfam" id="PF18803"/>
    </source>
</evidence>
<sequence length="289" mass="33245">MDLVACRLLPASFKKIRTLFSVQLMDHFRLCNLELKATAYQFYQLIRRMTTPIGRTEIVNRWLKKLRWAGYGHKAEDPCNPPAGSLSLYCPTCPQPGINLPTDWKDDPNRLVQYTSHKILFLTCYQYSTVYKRMFVTDGNFKADHVWQKYNNDIWLMDGSGMAPNKDDYLTFLESAIDRLTVCDVQGRYLADTIYLMAEFQKAPCENTFRAITNALLSTKACDRTGNGPDINSGTAAEMWLRLALLIEEKQIEIQDKVCRLGSAPWDQDQQIVMQLRQALTMMLAELKT</sequence>
<protein>
    <recommendedName>
        <fullName evidence="1">CxC2-like cysteine cluster KDZ transposase-associated domain-containing protein</fullName>
    </recommendedName>
</protein>
<comment type="caution">
    <text evidence="2">The sequence shown here is derived from an EMBL/GenBank/DDBJ whole genome shotgun (WGS) entry which is preliminary data.</text>
</comment>
<proteinExistence type="predicted"/>
<reference evidence="2 3" key="1">
    <citation type="journal article" date="2018" name="Evol. Lett.">
        <title>Horizontal gene cluster transfer increased hallucinogenic mushroom diversity.</title>
        <authorList>
            <person name="Reynolds H.T."/>
            <person name="Vijayakumar V."/>
            <person name="Gluck-Thaler E."/>
            <person name="Korotkin H.B."/>
            <person name="Matheny P.B."/>
            <person name="Slot J.C."/>
        </authorList>
    </citation>
    <scope>NUCLEOTIDE SEQUENCE [LARGE SCALE GENOMIC DNA]</scope>
    <source>
        <strain evidence="2 3">2631</strain>
    </source>
</reference>
<dbReference type="Pfam" id="PF18803">
    <property type="entry name" value="CxC2"/>
    <property type="match status" value="1"/>
</dbReference>